<dbReference type="OrthoDB" id="6426693at2759"/>
<name>A0A4Y2LHP0_ARAVE</name>
<keyword evidence="2" id="KW-1185">Reference proteome</keyword>
<evidence type="ECO:0000313" key="2">
    <source>
        <dbReference type="Proteomes" id="UP000499080"/>
    </source>
</evidence>
<proteinExistence type="predicted"/>
<accession>A0A4Y2LHP0</accession>
<dbReference type="AlphaFoldDB" id="A0A4Y2LHP0"/>
<gene>
    <name evidence="1" type="ORF">AVEN_59389_1</name>
</gene>
<dbReference type="EMBL" id="BGPR01005880">
    <property type="protein sequence ID" value="GBN14238.1"/>
    <property type="molecule type" value="Genomic_DNA"/>
</dbReference>
<reference evidence="1 2" key="1">
    <citation type="journal article" date="2019" name="Sci. Rep.">
        <title>Orb-weaving spider Araneus ventricosus genome elucidates the spidroin gene catalogue.</title>
        <authorList>
            <person name="Kono N."/>
            <person name="Nakamura H."/>
            <person name="Ohtoshi R."/>
            <person name="Moran D.A.P."/>
            <person name="Shinohara A."/>
            <person name="Yoshida Y."/>
            <person name="Fujiwara M."/>
            <person name="Mori M."/>
            <person name="Tomita M."/>
            <person name="Arakawa K."/>
        </authorList>
    </citation>
    <scope>NUCLEOTIDE SEQUENCE [LARGE SCALE GENOMIC DNA]</scope>
</reference>
<evidence type="ECO:0000313" key="1">
    <source>
        <dbReference type="EMBL" id="GBN14238.1"/>
    </source>
</evidence>
<organism evidence="1 2">
    <name type="scientific">Araneus ventricosus</name>
    <name type="common">Orbweaver spider</name>
    <name type="synonym">Epeira ventricosa</name>
    <dbReference type="NCBI Taxonomy" id="182803"/>
    <lineage>
        <taxon>Eukaryota</taxon>
        <taxon>Metazoa</taxon>
        <taxon>Ecdysozoa</taxon>
        <taxon>Arthropoda</taxon>
        <taxon>Chelicerata</taxon>
        <taxon>Arachnida</taxon>
        <taxon>Araneae</taxon>
        <taxon>Araneomorphae</taxon>
        <taxon>Entelegynae</taxon>
        <taxon>Araneoidea</taxon>
        <taxon>Araneidae</taxon>
        <taxon>Araneus</taxon>
    </lineage>
</organism>
<dbReference type="Proteomes" id="UP000499080">
    <property type="component" value="Unassembled WGS sequence"/>
</dbReference>
<protein>
    <submittedName>
        <fullName evidence="1">Uncharacterized protein</fullName>
    </submittedName>
</protein>
<sequence>MNTHVGHSQEFKFVRLPPTSKVQIASDIKDGINPEKILENVRKKIDDEHNRGHLLTREDINNIQVSFGLKGIERHSDDATSVHLMHKEYEELEENPFLICKL</sequence>
<comment type="caution">
    <text evidence="1">The sequence shown here is derived from an EMBL/GenBank/DDBJ whole genome shotgun (WGS) entry which is preliminary data.</text>
</comment>